<dbReference type="FunFam" id="3.40.50.300:FF:000335">
    <property type="entry name" value="ATP binding cassette subfamily A member 5"/>
    <property type="match status" value="1"/>
</dbReference>
<dbReference type="InterPro" id="IPR017871">
    <property type="entry name" value="ABC_transporter-like_CS"/>
</dbReference>
<comment type="caution">
    <text evidence="12">The sequence shown here is derived from an EMBL/GenBank/DDBJ whole genome shotgun (WGS) entry which is preliminary data.</text>
</comment>
<gene>
    <name evidence="12" type="ORF">ACJMK2_034003</name>
</gene>
<feature type="transmembrane region" description="Helical" evidence="10">
    <location>
        <begin position="1125"/>
        <end position="1151"/>
    </location>
</feature>
<feature type="transmembrane region" description="Helical" evidence="10">
    <location>
        <begin position="321"/>
        <end position="341"/>
    </location>
</feature>
<feature type="transmembrane region" description="Helical" evidence="10">
    <location>
        <begin position="361"/>
        <end position="382"/>
    </location>
</feature>
<reference evidence="12 13" key="1">
    <citation type="submission" date="2024-11" db="EMBL/GenBank/DDBJ databases">
        <title>Chromosome-level genome assembly of the freshwater bivalve Anodonta woodiana.</title>
        <authorList>
            <person name="Chen X."/>
        </authorList>
    </citation>
    <scope>NUCLEOTIDE SEQUENCE [LARGE SCALE GENOMIC DNA]</scope>
    <source>
        <strain evidence="12">MN2024</strain>
        <tissue evidence="12">Gills</tissue>
    </source>
</reference>
<dbReference type="InterPro" id="IPR026082">
    <property type="entry name" value="ABCA"/>
</dbReference>
<evidence type="ECO:0000256" key="5">
    <source>
        <dbReference type="ARBA" id="ARBA00022741"/>
    </source>
</evidence>
<dbReference type="Proteomes" id="UP001634394">
    <property type="component" value="Unassembled WGS sequence"/>
</dbReference>
<evidence type="ECO:0000313" key="13">
    <source>
        <dbReference type="Proteomes" id="UP001634394"/>
    </source>
</evidence>
<keyword evidence="8 10" id="KW-0472">Membrane</keyword>
<dbReference type="InterPro" id="IPR003593">
    <property type="entry name" value="AAA+_ATPase"/>
</dbReference>
<dbReference type="Pfam" id="PF12698">
    <property type="entry name" value="ABC2_membrane_3"/>
    <property type="match status" value="2"/>
</dbReference>
<dbReference type="GO" id="GO:0005524">
    <property type="term" value="F:ATP binding"/>
    <property type="evidence" value="ECO:0007669"/>
    <property type="project" value="UniProtKB-KW"/>
</dbReference>
<feature type="transmembrane region" description="Helical" evidence="10">
    <location>
        <begin position="1196"/>
        <end position="1220"/>
    </location>
</feature>
<feature type="transmembrane region" description="Helical" evidence="10">
    <location>
        <begin position="1276"/>
        <end position="1297"/>
    </location>
</feature>
<evidence type="ECO:0000256" key="1">
    <source>
        <dbReference type="ARBA" id="ARBA00004141"/>
    </source>
</evidence>
<feature type="transmembrane region" description="Helical" evidence="10">
    <location>
        <begin position="1163"/>
        <end position="1184"/>
    </location>
</feature>
<keyword evidence="13" id="KW-1185">Reference proteome</keyword>
<evidence type="ECO:0000256" key="6">
    <source>
        <dbReference type="ARBA" id="ARBA00022840"/>
    </source>
</evidence>
<accession>A0ABD3WS20</accession>
<keyword evidence="4 10" id="KW-0812">Transmembrane</keyword>
<evidence type="ECO:0000256" key="7">
    <source>
        <dbReference type="ARBA" id="ARBA00022989"/>
    </source>
</evidence>
<feature type="transmembrane region" description="Helical" evidence="10">
    <location>
        <begin position="260"/>
        <end position="287"/>
    </location>
</feature>
<feature type="domain" description="ABC transporter" evidence="11">
    <location>
        <begin position="498"/>
        <end position="734"/>
    </location>
</feature>
<evidence type="ECO:0000256" key="2">
    <source>
        <dbReference type="ARBA" id="ARBA00008869"/>
    </source>
</evidence>
<evidence type="ECO:0000256" key="4">
    <source>
        <dbReference type="ARBA" id="ARBA00022692"/>
    </source>
</evidence>
<dbReference type="FunFam" id="3.40.50.300:FF:000933">
    <property type="entry name" value="ABC transporter A family member 7"/>
    <property type="match status" value="1"/>
</dbReference>
<evidence type="ECO:0000256" key="3">
    <source>
        <dbReference type="ARBA" id="ARBA00022448"/>
    </source>
</evidence>
<dbReference type="CDD" id="cd03263">
    <property type="entry name" value="ABC_subfamily_A"/>
    <property type="match status" value="2"/>
</dbReference>
<dbReference type="Gene3D" id="3.40.50.300">
    <property type="entry name" value="P-loop containing nucleotide triphosphate hydrolases"/>
    <property type="match status" value="2"/>
</dbReference>
<keyword evidence="5" id="KW-0547">Nucleotide-binding</keyword>
<evidence type="ECO:0000256" key="10">
    <source>
        <dbReference type="SAM" id="Phobius"/>
    </source>
</evidence>
<dbReference type="EMBL" id="JBJQND010000005">
    <property type="protein sequence ID" value="KAL3876131.1"/>
    <property type="molecule type" value="Genomic_DNA"/>
</dbReference>
<feature type="region of interest" description="Disordered" evidence="9">
    <location>
        <begin position="1711"/>
        <end position="1731"/>
    </location>
</feature>
<dbReference type="InterPro" id="IPR003439">
    <property type="entry name" value="ABC_transporter-like_ATP-bd"/>
</dbReference>
<sequence>MTKGSFGVQLKALLWKNILLKKKKKRETIQEIITPIYFIIILAVINRILVAPNDTLVQNVITDTSDLLKLLLNATNSPTYEYYASQEDAELAYKANSTGVTAGIIFNYNHGGNLSYAIRIPYNTASSSEYGNILADQSGCRKNQNDETGIPIPNGLVFDGCSVNKYVNSGFVALQNALDTVLIRKTVGNNNVPVPDVSIQMMPKPAFVPDASYIQILSSIYFVIAYSPLVNFLTVRVVAEKEKKIKEGMRMMGMRDSAFWLSWGIIYTIILAIITLIILIIAIGVGFFVRSNFFLLFLMLFLYGLSIIGFSFAMTPLFNKARIAGVVAGLATQLISLLYLIVSLTRKYDNSGGVSYTIPVAWRYVLSLFSPVALALSIDQGIFLDLTVGMNFETAYSKGDFPLVSSMTMLAVDVVLYFFLAVYLDNVVPGEYGPRYPPWFIFSKSYWCTTEPKHGASVLPLNTSYDRDQVIIRRQSSADSLHEDIEPVSKEVQETNVIRISKLTKEFKGDNKEITKAVNGLSLTIYEDQITALLGHNGAGKTTTMNILCGLMGPTSGYASILGYDVSKAKDMSQIRSMTGICPQHNILFDELTRVEHLKLFAAIKGVLPDHIEQEVKTALKNVDLEGKDNTQSEKLSGGQKRKLSLAIALIGDPKIIFLDEPTAGMDPYSRRHIWSLLQEKKAGRIILLTTHFMDEADILADRKAIISKGHLRCCGSSLFLKNRFGIGYHLNMVMKPNCDVDNVRQAVSSYVPTVQVSRIHGKELSLILPLQEVDKFSGLFTKLDEKTGNNETYLESLGVGSYGVSMPTLEEVFLKLEADDEDIILSDLGVKYTSDGNKDNLTHNSATSANSSEIYHTELTTSNEFDRIFATPVDKDQQASQRFWAMFRLRFLQNIRSKTALSFQLIIPVMLVILGLVLNKVLQKGVNSNANNPNALPIYPFYYARSNFVPNNKSLYGPTPALLINNSAGSVDSSHFLGYISQLYQTENFNSTTSLLQNYPHYLGLDLRKLNFNMNTLDCSYLAEYNDSAIHAIPAMINLMSNSLLKAAENLSGITTSNTTIGVTTLPWPSLQQKRGFDSAAYSSSLVLALAFVLIASGFGIDVVQDRQVKARSQLRISGVPVNVYWATFCLLDLIKFSISVFITIIVVLIAQVDSLKPGGAVLCLILVSMTYVMDNILFSYVFSFLFSKAETAMAIQSTIFITAGMIGYVTVSLIDLLAKSSIASVLHYVLVTINPPYGIFGGIYYIDRVYREALVEQRTDSLTIGDYFKFGNNIVISFLMPIFHIILWFFALRMLDIKSTGGKVSDAFTGPCQKRKSHESDDIDYVNLSVDECNEDEDVTAERRRVLELQHANGCDSAVTIVTNLHKEFEKEDKMPCQTCRKGKVEKKTVVENMSFAVDGGEVFGLLGPNGAGKTTTLNMITAEVGPTSGKVIVGGHDVKSCLSDAFQAMGYCPQHDPLWETITLREHLQCYAGVRGVNKENIPKIIDFFLENLKLQEHADKRSKDLSGGTKRKLCFAISMLGSLKLVLLDEPSTGMDPQSKRFFWDTICTSFQNSERGAILTTHYMEEADALCSRICIMVNGKMECIGSSQHLKMKYGRGYLLEVKLKQQTQTGPRSSSTDTALLDNISPSMQTLEDHIHTLFPQAKRLECFGERAQFKIPMSDVQSLGKVFGALEQGKRDHDIEEYSFSQSTLEQVFLEFANKQLDENEMEENEQKERKQLSTSVRL</sequence>
<comment type="subcellular location">
    <subcellularLocation>
        <location evidence="1">Membrane</location>
        <topology evidence="1">Multi-pass membrane protein</topology>
    </subcellularLocation>
</comment>
<feature type="transmembrane region" description="Helical" evidence="10">
    <location>
        <begin position="32"/>
        <end position="50"/>
    </location>
</feature>
<feature type="transmembrane region" description="Helical" evidence="10">
    <location>
        <begin position="220"/>
        <end position="239"/>
    </location>
</feature>
<evidence type="ECO:0000256" key="9">
    <source>
        <dbReference type="SAM" id="MobiDB-lite"/>
    </source>
</evidence>
<keyword evidence="7 10" id="KW-1133">Transmembrane helix</keyword>
<dbReference type="InterPro" id="IPR013525">
    <property type="entry name" value="ABC2_TM"/>
</dbReference>
<dbReference type="GO" id="GO:0016020">
    <property type="term" value="C:membrane"/>
    <property type="evidence" value="ECO:0007669"/>
    <property type="project" value="UniProtKB-SubCell"/>
</dbReference>
<dbReference type="SMART" id="SM00382">
    <property type="entry name" value="AAA"/>
    <property type="match status" value="2"/>
</dbReference>
<keyword evidence="3" id="KW-0813">Transport</keyword>
<dbReference type="PANTHER" id="PTHR19229:SF209">
    <property type="entry name" value="ATP-BINDING CASSETTE SUB-FAMILY A MEMBER 5 ISOFORM X1"/>
    <property type="match status" value="1"/>
</dbReference>
<comment type="similarity">
    <text evidence="2">Belongs to the ABC transporter superfamily. ABCA family.</text>
</comment>
<evidence type="ECO:0000259" key="11">
    <source>
        <dbReference type="PROSITE" id="PS50893"/>
    </source>
</evidence>
<organism evidence="12 13">
    <name type="scientific">Sinanodonta woodiana</name>
    <name type="common">Chinese pond mussel</name>
    <name type="synonym">Anodonta woodiana</name>
    <dbReference type="NCBI Taxonomy" id="1069815"/>
    <lineage>
        <taxon>Eukaryota</taxon>
        <taxon>Metazoa</taxon>
        <taxon>Spiralia</taxon>
        <taxon>Lophotrochozoa</taxon>
        <taxon>Mollusca</taxon>
        <taxon>Bivalvia</taxon>
        <taxon>Autobranchia</taxon>
        <taxon>Heteroconchia</taxon>
        <taxon>Palaeoheterodonta</taxon>
        <taxon>Unionida</taxon>
        <taxon>Unionoidea</taxon>
        <taxon>Unionidae</taxon>
        <taxon>Unioninae</taxon>
        <taxon>Sinanodonta</taxon>
    </lineage>
</organism>
<feature type="domain" description="ABC transporter" evidence="11">
    <location>
        <begin position="1377"/>
        <end position="1609"/>
    </location>
</feature>
<feature type="transmembrane region" description="Helical" evidence="10">
    <location>
        <begin position="1081"/>
        <end position="1105"/>
    </location>
</feature>
<proteinExistence type="inferred from homology"/>
<evidence type="ECO:0000313" key="12">
    <source>
        <dbReference type="EMBL" id="KAL3876131.1"/>
    </source>
</evidence>
<dbReference type="PROSITE" id="PS00211">
    <property type="entry name" value="ABC_TRANSPORTER_1"/>
    <property type="match status" value="1"/>
</dbReference>
<evidence type="ECO:0000256" key="8">
    <source>
        <dbReference type="ARBA" id="ARBA00023136"/>
    </source>
</evidence>
<dbReference type="PROSITE" id="PS50893">
    <property type="entry name" value="ABC_TRANSPORTER_2"/>
    <property type="match status" value="2"/>
</dbReference>
<dbReference type="PANTHER" id="PTHR19229">
    <property type="entry name" value="ATP-BINDING CASSETTE TRANSPORTER SUBFAMILY A ABCA"/>
    <property type="match status" value="1"/>
</dbReference>
<feature type="transmembrane region" description="Helical" evidence="10">
    <location>
        <begin position="403"/>
        <end position="424"/>
    </location>
</feature>
<protein>
    <recommendedName>
        <fullName evidence="11">ABC transporter domain-containing protein</fullName>
    </recommendedName>
</protein>
<dbReference type="Pfam" id="PF00005">
    <property type="entry name" value="ABC_tran"/>
    <property type="match status" value="2"/>
</dbReference>
<dbReference type="SUPFAM" id="SSF52540">
    <property type="entry name" value="P-loop containing nucleoside triphosphate hydrolases"/>
    <property type="match status" value="2"/>
</dbReference>
<keyword evidence="6" id="KW-0067">ATP-binding</keyword>
<name>A0ABD3WS20_SINWO</name>
<feature type="transmembrane region" description="Helical" evidence="10">
    <location>
        <begin position="1227"/>
        <end position="1248"/>
    </location>
</feature>
<feature type="transmembrane region" description="Helical" evidence="10">
    <location>
        <begin position="293"/>
        <end position="314"/>
    </location>
</feature>
<dbReference type="InterPro" id="IPR027417">
    <property type="entry name" value="P-loop_NTPase"/>
</dbReference>